<dbReference type="KEGG" id="cpyr:CYJ47_06615"/>
<proteinExistence type="predicted"/>
<reference evidence="2" key="1">
    <citation type="submission" date="2017-12" db="EMBL/GenBank/DDBJ databases">
        <authorList>
            <person name="Thomas-White K."/>
            <person name="Wolfe A.J."/>
        </authorList>
    </citation>
    <scope>NUCLEOTIDE SEQUENCE</scope>
    <source>
        <strain evidence="2">UMB0763</strain>
    </source>
</reference>
<dbReference type="AlphaFoldDB" id="A0AAF0YZG8"/>
<dbReference type="RefSeq" id="WP_101678945.1">
    <property type="nucleotide sequence ID" value="NZ_CAMYCO010000038.1"/>
</dbReference>
<dbReference type="InterPro" id="IPR003729">
    <property type="entry name" value="Bi_nuclease_dom"/>
</dbReference>
<dbReference type="SUPFAM" id="SSF103256">
    <property type="entry name" value="Hypothetical protein TM0160"/>
    <property type="match status" value="1"/>
</dbReference>
<evidence type="ECO:0000259" key="1">
    <source>
        <dbReference type="PROSITE" id="PS51658"/>
    </source>
</evidence>
<name>A0AAF0YZG8_9CORY</name>
<protein>
    <submittedName>
        <fullName evidence="2">DUF151 domain-containing protein</fullName>
    </submittedName>
</protein>
<sequence>MSSKPALYEVTLDQVWYSFDRMYACLSFRMKGVLLPVWVSGNTAQRLERRLLQRPNRPEAIDLLFDRIEDAGVDKIAITGYSEGVFYSSVFLKDGEEIDCRPTDALIIADIVEQPIFVSDTVVEECAFSVDEDTDIVDLFEGTEELSSPSTHVDAGTAIDISDDDEFSALMTDLGFSENDLRLGMEDLGPDDGAGEGDEG</sequence>
<feature type="domain" description="BFN" evidence="1">
    <location>
        <begin position="7"/>
        <end position="130"/>
    </location>
</feature>
<dbReference type="Proteomes" id="UP000234560">
    <property type="component" value="Chromosome"/>
</dbReference>
<dbReference type="EMBL" id="CP136958">
    <property type="protein sequence ID" value="WOT03420.1"/>
    <property type="molecule type" value="Genomic_DNA"/>
</dbReference>
<dbReference type="Gene3D" id="3.10.690.10">
    <property type="entry name" value="Bifunctional nuclease domain"/>
    <property type="match status" value="1"/>
</dbReference>
<dbReference type="InterPro" id="IPR036104">
    <property type="entry name" value="BFN_sf"/>
</dbReference>
<evidence type="ECO:0000313" key="2">
    <source>
        <dbReference type="EMBL" id="WOT03420.1"/>
    </source>
</evidence>
<accession>A0AAF0YZG8</accession>
<evidence type="ECO:0000313" key="3">
    <source>
        <dbReference type="Proteomes" id="UP000234560"/>
    </source>
</evidence>
<dbReference type="GO" id="GO:0004518">
    <property type="term" value="F:nuclease activity"/>
    <property type="evidence" value="ECO:0007669"/>
    <property type="project" value="InterPro"/>
</dbReference>
<dbReference type="Pfam" id="PF02577">
    <property type="entry name" value="BFN_dom"/>
    <property type="match status" value="1"/>
</dbReference>
<organism evidence="2 3">
    <name type="scientific">Corynebacterium pyruviciproducens</name>
    <dbReference type="NCBI Taxonomy" id="598660"/>
    <lineage>
        <taxon>Bacteria</taxon>
        <taxon>Bacillati</taxon>
        <taxon>Actinomycetota</taxon>
        <taxon>Actinomycetes</taxon>
        <taxon>Mycobacteriales</taxon>
        <taxon>Corynebacteriaceae</taxon>
        <taxon>Corynebacterium</taxon>
    </lineage>
</organism>
<reference evidence="2" key="2">
    <citation type="submission" date="2023-10" db="EMBL/GenBank/DDBJ databases">
        <authorList>
            <person name="Choi B."/>
        </authorList>
    </citation>
    <scope>NUCLEOTIDE SEQUENCE</scope>
    <source>
        <strain evidence="2">UMB0763</strain>
    </source>
</reference>
<dbReference type="PROSITE" id="PS51658">
    <property type="entry name" value="BFN"/>
    <property type="match status" value="1"/>
</dbReference>
<gene>
    <name evidence="2" type="ORF">CYJ47_06615</name>
</gene>